<reference evidence="1" key="1">
    <citation type="submission" date="2022-03" db="EMBL/GenBank/DDBJ databases">
        <title>A functionally conserved STORR gene fusion in Papaver species that diverged 16.8 million years ago.</title>
        <authorList>
            <person name="Catania T."/>
        </authorList>
    </citation>
    <scope>NUCLEOTIDE SEQUENCE</scope>
    <source>
        <strain evidence="1">S-191538</strain>
    </source>
</reference>
<organism evidence="1 2">
    <name type="scientific">Papaver nudicaule</name>
    <name type="common">Iceland poppy</name>
    <dbReference type="NCBI Taxonomy" id="74823"/>
    <lineage>
        <taxon>Eukaryota</taxon>
        <taxon>Viridiplantae</taxon>
        <taxon>Streptophyta</taxon>
        <taxon>Embryophyta</taxon>
        <taxon>Tracheophyta</taxon>
        <taxon>Spermatophyta</taxon>
        <taxon>Magnoliopsida</taxon>
        <taxon>Ranunculales</taxon>
        <taxon>Papaveraceae</taxon>
        <taxon>Papaveroideae</taxon>
        <taxon>Papaver</taxon>
    </lineage>
</organism>
<evidence type="ECO:0000313" key="2">
    <source>
        <dbReference type="Proteomes" id="UP001177140"/>
    </source>
</evidence>
<comment type="caution">
    <text evidence="1">The sequence shown here is derived from an EMBL/GenBank/DDBJ whole genome shotgun (WGS) entry which is preliminary data.</text>
</comment>
<protein>
    <submittedName>
        <fullName evidence="1">Uncharacterized protein</fullName>
    </submittedName>
</protein>
<sequence>MDDSGAILCQVSSLKDMLDQVNEDIEANIQTTREIESEISKCSEIETSLAMKESELTKMKLVSSFEINSLIQKELSSLRIKLQDSNKRIADRRETFIMQCNSFQSRISNDESEEIMKLLVEKEGLQSENYNLNMKHNALRNSMSAFAEDILEELGNSNT</sequence>
<feature type="non-terminal residue" evidence="1">
    <location>
        <position position="159"/>
    </location>
</feature>
<dbReference type="AlphaFoldDB" id="A0AA41RNX1"/>
<keyword evidence="2" id="KW-1185">Reference proteome</keyword>
<name>A0AA41RNX1_PAPNU</name>
<proteinExistence type="predicted"/>
<accession>A0AA41RNX1</accession>
<gene>
    <name evidence="1" type="ORF">MKW94_019424</name>
</gene>
<evidence type="ECO:0000313" key="1">
    <source>
        <dbReference type="EMBL" id="MCL7022111.1"/>
    </source>
</evidence>
<dbReference type="EMBL" id="JAJJMA010008185">
    <property type="protein sequence ID" value="MCL7022111.1"/>
    <property type="molecule type" value="Genomic_DNA"/>
</dbReference>
<dbReference type="Proteomes" id="UP001177140">
    <property type="component" value="Unassembled WGS sequence"/>
</dbReference>